<dbReference type="STRING" id="487685.SAMN04488696_1978"/>
<keyword evidence="1" id="KW-0812">Transmembrane</keyword>
<evidence type="ECO:0000313" key="2">
    <source>
        <dbReference type="EMBL" id="SFM67112.1"/>
    </source>
</evidence>
<proteinExistence type="predicted"/>
<protein>
    <submittedName>
        <fullName evidence="2">Uncharacterized protein</fullName>
    </submittedName>
</protein>
<dbReference type="AlphaFoldDB" id="A0A1I4SRQ4"/>
<dbReference type="EMBL" id="FOUJ01000004">
    <property type="protein sequence ID" value="SFM67112.1"/>
    <property type="molecule type" value="Genomic_DNA"/>
</dbReference>
<name>A0A1I4SRQ4_9EURY</name>
<evidence type="ECO:0000256" key="1">
    <source>
        <dbReference type="SAM" id="Phobius"/>
    </source>
</evidence>
<reference evidence="3" key="1">
    <citation type="submission" date="2016-10" db="EMBL/GenBank/DDBJ databases">
        <authorList>
            <person name="Varghese N."/>
            <person name="Submissions S."/>
        </authorList>
    </citation>
    <scope>NUCLEOTIDE SEQUENCE [LARGE SCALE GENOMIC DNA]</scope>
    <source>
        <strain evidence="3">Mob M</strain>
    </source>
</reference>
<dbReference type="OrthoDB" id="121617at2157"/>
<keyword evidence="3" id="KW-1185">Reference proteome</keyword>
<keyword evidence="1" id="KW-0472">Membrane</keyword>
<evidence type="ECO:0000313" key="3">
    <source>
        <dbReference type="Proteomes" id="UP000198535"/>
    </source>
</evidence>
<gene>
    <name evidence="2" type="ORF">SAMN04488696_1978</name>
</gene>
<accession>A0A1I4SRQ4</accession>
<keyword evidence="1" id="KW-1133">Transmembrane helix</keyword>
<dbReference type="RefSeq" id="WP_091936463.1">
    <property type="nucleotide sequence ID" value="NZ_FOUJ01000004.1"/>
</dbReference>
<feature type="transmembrane region" description="Helical" evidence="1">
    <location>
        <begin position="12"/>
        <end position="31"/>
    </location>
</feature>
<sequence length="154" mass="17078">MESMKDNTNGQWIILSGLVISLILIGLATLANQAVIAGYHSSNAALEFPKESIRELNSHTRDNARIIKDLTLHINSTSNDTVPFIYEGLFKNYSEQIEGLYALHGETADLTLVSVNSTNGTVNTSDIDMIFVNITYFDGNTYYSSRPEIIEVNE</sequence>
<organism evidence="2 3">
    <name type="scientific">Methanolobus profundi</name>
    <dbReference type="NCBI Taxonomy" id="487685"/>
    <lineage>
        <taxon>Archaea</taxon>
        <taxon>Methanobacteriati</taxon>
        <taxon>Methanobacteriota</taxon>
        <taxon>Stenosarchaea group</taxon>
        <taxon>Methanomicrobia</taxon>
        <taxon>Methanosarcinales</taxon>
        <taxon>Methanosarcinaceae</taxon>
        <taxon>Methanolobus</taxon>
    </lineage>
</organism>
<dbReference type="Proteomes" id="UP000198535">
    <property type="component" value="Unassembled WGS sequence"/>
</dbReference>